<proteinExistence type="predicted"/>
<organism evidence="2 3">
    <name type="scientific">Georgenia wutianyii</name>
    <dbReference type="NCBI Taxonomy" id="2585135"/>
    <lineage>
        <taxon>Bacteria</taxon>
        <taxon>Bacillati</taxon>
        <taxon>Actinomycetota</taxon>
        <taxon>Actinomycetes</taxon>
        <taxon>Micrococcales</taxon>
        <taxon>Bogoriellaceae</taxon>
        <taxon>Georgenia</taxon>
    </lineage>
</organism>
<sequence>MASTDRTVLRQWPARRVGLALVLALLPLTLALPRTLGDAGDRTDGTARLVLAVVVTALWVYVVGGRGREERPVATLVLTGVFAGCYTFLVAAVAALSSAGAAGLIALPFLLLVMVAVGALWGLAAGGLARGLQLLRGRSARVIRAPRRR</sequence>
<evidence type="ECO:0000313" key="2">
    <source>
        <dbReference type="EMBL" id="QDB80462.1"/>
    </source>
</evidence>
<keyword evidence="1" id="KW-0812">Transmembrane</keyword>
<protein>
    <submittedName>
        <fullName evidence="2">Uncharacterized protein</fullName>
    </submittedName>
</protein>
<reference evidence="2 3" key="1">
    <citation type="submission" date="2019-05" db="EMBL/GenBank/DDBJ databases">
        <title>Georgenia *** sp. nov., and Georgenia *** sp. nov., isolated from the intestinal contents of plateau pika (Ochotona curzoniae) in the Qinghai-Tibet plateau of China.</title>
        <authorList>
            <person name="Tian Z."/>
        </authorList>
    </citation>
    <scope>NUCLEOTIDE SEQUENCE [LARGE SCALE GENOMIC DNA]</scope>
    <source>
        <strain evidence="2 3">Z294</strain>
    </source>
</reference>
<feature type="transmembrane region" description="Helical" evidence="1">
    <location>
        <begin position="47"/>
        <end position="64"/>
    </location>
</feature>
<dbReference type="RefSeq" id="WP_139072380.1">
    <property type="nucleotide sequence ID" value="NZ_CP040899.1"/>
</dbReference>
<feature type="transmembrane region" description="Helical" evidence="1">
    <location>
        <begin position="105"/>
        <end position="129"/>
    </location>
</feature>
<keyword evidence="1" id="KW-1133">Transmembrane helix</keyword>
<gene>
    <name evidence="2" type="ORF">FE251_14580</name>
</gene>
<name>A0ABX5VPS6_9MICO</name>
<keyword evidence="1" id="KW-0472">Membrane</keyword>
<dbReference type="EMBL" id="CP040899">
    <property type="protein sequence ID" value="QDB80462.1"/>
    <property type="molecule type" value="Genomic_DNA"/>
</dbReference>
<accession>A0ABX5VPS6</accession>
<evidence type="ECO:0000313" key="3">
    <source>
        <dbReference type="Proteomes" id="UP000313948"/>
    </source>
</evidence>
<feature type="transmembrane region" description="Helical" evidence="1">
    <location>
        <begin position="76"/>
        <end position="99"/>
    </location>
</feature>
<dbReference type="Proteomes" id="UP000313948">
    <property type="component" value="Chromosome"/>
</dbReference>
<evidence type="ECO:0000256" key="1">
    <source>
        <dbReference type="SAM" id="Phobius"/>
    </source>
</evidence>
<keyword evidence="3" id="KW-1185">Reference proteome</keyword>